<dbReference type="InterPro" id="IPR036291">
    <property type="entry name" value="NAD(P)-bd_dom_sf"/>
</dbReference>
<reference evidence="2 3" key="1">
    <citation type="submission" date="2024-03" db="EMBL/GenBank/DDBJ databases">
        <title>Aquirufa genome sequencing.</title>
        <authorList>
            <person name="Pitt A."/>
            <person name="Hahn M.W."/>
        </authorList>
    </citation>
    <scope>NUCLEOTIDE SEQUENCE [LARGE SCALE GENOMIC DNA]</scope>
    <source>
        <strain evidence="2 3">PLAD-142S6K</strain>
    </source>
</reference>
<dbReference type="CDD" id="cd05233">
    <property type="entry name" value="SDR_c"/>
    <property type="match status" value="1"/>
</dbReference>
<comment type="similarity">
    <text evidence="1">Belongs to the short-chain dehydrogenases/reductases (SDR) family.</text>
</comment>
<dbReference type="InterPro" id="IPR050259">
    <property type="entry name" value="SDR"/>
</dbReference>
<comment type="caution">
    <text evidence="2">The sequence shown here is derived from an EMBL/GenBank/DDBJ whole genome shotgun (WGS) entry which is preliminary data.</text>
</comment>
<dbReference type="InterPro" id="IPR002347">
    <property type="entry name" value="SDR_fam"/>
</dbReference>
<evidence type="ECO:0000256" key="1">
    <source>
        <dbReference type="ARBA" id="ARBA00006484"/>
    </source>
</evidence>
<proteinExistence type="inferred from homology"/>
<dbReference type="PRINTS" id="PR00081">
    <property type="entry name" value="GDHRDH"/>
</dbReference>
<protein>
    <submittedName>
        <fullName evidence="2">SDR family oxidoreductase</fullName>
        <ecNumber evidence="2">1.-.-.-</ecNumber>
    </submittedName>
</protein>
<evidence type="ECO:0000313" key="3">
    <source>
        <dbReference type="Proteomes" id="UP001598114"/>
    </source>
</evidence>
<accession>A0ABW6D0G6</accession>
<dbReference type="EMBL" id="JBBKYA010000002">
    <property type="protein sequence ID" value="MFD3275472.1"/>
    <property type="molecule type" value="Genomic_DNA"/>
</dbReference>
<dbReference type="Proteomes" id="UP001598114">
    <property type="component" value="Unassembled WGS sequence"/>
</dbReference>
<gene>
    <name evidence="2" type="ORF">SKC38_04430</name>
</gene>
<sequence>MQFDFRNKIILITGGTRGIGKQVADDLYSLGATVLITGTNPKEVKTLNEAAEKGSKKKIYFAVDFLKPESVNQFLKEVKKYNRIDGLVNNAGINRLNPIQNAQVSDWDDMLNVNLTSPFLLLNAISPIMIQNGYGRIVNISSIFGVISKEKRSVYSATKFGIHGLTVGCSNDLARYNVLVNTVSPGFVLTDLTKKNLTKTEMATLSEIIPIKRMAETKDISNVVVFLLSNLNHYLTGQNIVVDGGYTNV</sequence>
<organism evidence="2 3">
    <name type="scientific">Aquirufa echingensis</name>
    <dbReference type="NCBI Taxonomy" id="3096516"/>
    <lineage>
        <taxon>Bacteria</taxon>
        <taxon>Pseudomonadati</taxon>
        <taxon>Bacteroidota</taxon>
        <taxon>Cytophagia</taxon>
        <taxon>Cytophagales</taxon>
        <taxon>Flectobacillaceae</taxon>
        <taxon>Aquirufa</taxon>
    </lineage>
</organism>
<dbReference type="PRINTS" id="PR00080">
    <property type="entry name" value="SDRFAMILY"/>
</dbReference>
<dbReference type="SUPFAM" id="SSF51735">
    <property type="entry name" value="NAD(P)-binding Rossmann-fold domains"/>
    <property type="match status" value="1"/>
</dbReference>
<keyword evidence="2" id="KW-0560">Oxidoreductase</keyword>
<dbReference type="RefSeq" id="WP_377975439.1">
    <property type="nucleotide sequence ID" value="NZ_JBBKYA010000002.1"/>
</dbReference>
<evidence type="ECO:0000313" key="2">
    <source>
        <dbReference type="EMBL" id="MFD3275472.1"/>
    </source>
</evidence>
<dbReference type="Pfam" id="PF13561">
    <property type="entry name" value="adh_short_C2"/>
    <property type="match status" value="1"/>
</dbReference>
<dbReference type="Gene3D" id="3.40.50.720">
    <property type="entry name" value="NAD(P)-binding Rossmann-like Domain"/>
    <property type="match status" value="1"/>
</dbReference>
<dbReference type="EC" id="1.-.-.-" evidence="2"/>
<dbReference type="PANTHER" id="PTHR42879:SF2">
    <property type="entry name" value="3-OXOACYL-[ACYL-CARRIER-PROTEIN] REDUCTASE FABG"/>
    <property type="match status" value="1"/>
</dbReference>
<keyword evidence="3" id="KW-1185">Reference proteome</keyword>
<dbReference type="GO" id="GO:0016491">
    <property type="term" value="F:oxidoreductase activity"/>
    <property type="evidence" value="ECO:0007669"/>
    <property type="project" value="UniProtKB-KW"/>
</dbReference>
<dbReference type="PANTHER" id="PTHR42879">
    <property type="entry name" value="3-OXOACYL-(ACYL-CARRIER-PROTEIN) REDUCTASE"/>
    <property type="match status" value="1"/>
</dbReference>
<name>A0ABW6D0G6_9BACT</name>